<reference evidence="3" key="1">
    <citation type="submission" date="2017-06" db="EMBL/GenBank/DDBJ databases">
        <title>Genome analysis of Fimbriiglobus ruber SP5, the first member of the order Planctomycetales with confirmed chitinolytic capability.</title>
        <authorList>
            <person name="Ravin N.V."/>
            <person name="Rakitin A.L."/>
            <person name="Ivanova A.A."/>
            <person name="Beletsky A.V."/>
            <person name="Kulichevskaya I.S."/>
            <person name="Mardanov A.V."/>
            <person name="Dedysh S.N."/>
        </authorList>
    </citation>
    <scope>NUCLEOTIDE SEQUENCE [LARGE SCALE GENOMIC DNA]</scope>
    <source>
        <strain evidence="3">SP5</strain>
    </source>
</reference>
<evidence type="ECO:0000313" key="3">
    <source>
        <dbReference type="Proteomes" id="UP000214646"/>
    </source>
</evidence>
<dbReference type="InterPro" id="IPR016084">
    <property type="entry name" value="Haem_Oase-like_multi-hlx"/>
</dbReference>
<name>A0A225DEG4_9BACT</name>
<sequence length="254" mass="28478">MSTSTESRAPRITTRASEILGQVNILGNQFFRALEDGSMDLPCFRRTQEQFFFAVTFFPRPMSALVGRIDDPKRRLDILHNLVEEHGEFDESAFHHTTFQQFLRTIDADPSKLDAMPIWPCVRAFNSVLASACVLDELAIGVCCMGVIEQAFAGISATIGRIVVRNGWVPADRLVHYKLHAAIDERHAEEFFAVVEPTLDDPRTWYCVEQGLSLGAYIFDRLYRDLYEVAGAPSGVELRDAINNPTSAAVPVRL</sequence>
<dbReference type="EMBL" id="NIDE01000020">
    <property type="protein sequence ID" value="OWK34507.1"/>
    <property type="molecule type" value="Genomic_DNA"/>
</dbReference>
<dbReference type="AlphaFoldDB" id="A0A225DEG4"/>
<dbReference type="Pfam" id="PF14518">
    <property type="entry name" value="Haem_oxygenas_2"/>
    <property type="match status" value="1"/>
</dbReference>
<dbReference type="InterPro" id="IPR039068">
    <property type="entry name" value="PqqC-like"/>
</dbReference>
<keyword evidence="3" id="KW-1185">Reference proteome</keyword>
<dbReference type="RefSeq" id="WP_088260781.1">
    <property type="nucleotide sequence ID" value="NZ_NIDE01000020.1"/>
</dbReference>
<dbReference type="SMART" id="SM01236">
    <property type="entry name" value="Haem_oxygenase_2"/>
    <property type="match status" value="1"/>
</dbReference>
<keyword evidence="1" id="KW-0560">Oxidoreductase</keyword>
<gene>
    <name evidence="2" type="ORF">FRUB_10478</name>
</gene>
<evidence type="ECO:0000256" key="1">
    <source>
        <dbReference type="ARBA" id="ARBA00023002"/>
    </source>
</evidence>
<dbReference type="GO" id="GO:0016491">
    <property type="term" value="F:oxidoreductase activity"/>
    <property type="evidence" value="ECO:0007669"/>
    <property type="project" value="UniProtKB-KW"/>
</dbReference>
<dbReference type="OrthoDB" id="277294at2"/>
<accession>A0A225DEG4</accession>
<proteinExistence type="predicted"/>
<dbReference type="PANTHER" id="PTHR40279:SF3">
    <property type="entry name" value="4-AMINOBENZOATE SYNTHASE"/>
    <property type="match status" value="1"/>
</dbReference>
<protein>
    <submittedName>
        <fullName evidence="2">PqqC-like protein</fullName>
    </submittedName>
</protein>
<dbReference type="SUPFAM" id="SSF48613">
    <property type="entry name" value="Heme oxygenase-like"/>
    <property type="match status" value="1"/>
</dbReference>
<dbReference type="PANTHER" id="PTHR40279">
    <property type="entry name" value="PQQC-LIKE PROTEIN"/>
    <property type="match status" value="1"/>
</dbReference>
<dbReference type="Gene3D" id="1.20.910.10">
    <property type="entry name" value="Heme oxygenase-like"/>
    <property type="match status" value="1"/>
</dbReference>
<evidence type="ECO:0000313" key="2">
    <source>
        <dbReference type="EMBL" id="OWK34507.1"/>
    </source>
</evidence>
<dbReference type="Proteomes" id="UP000214646">
    <property type="component" value="Unassembled WGS sequence"/>
</dbReference>
<organism evidence="2 3">
    <name type="scientific">Fimbriiglobus ruber</name>
    <dbReference type="NCBI Taxonomy" id="1908690"/>
    <lineage>
        <taxon>Bacteria</taxon>
        <taxon>Pseudomonadati</taxon>
        <taxon>Planctomycetota</taxon>
        <taxon>Planctomycetia</taxon>
        <taxon>Gemmatales</taxon>
        <taxon>Gemmataceae</taxon>
        <taxon>Fimbriiglobus</taxon>
    </lineage>
</organism>
<comment type="caution">
    <text evidence="2">The sequence shown here is derived from an EMBL/GenBank/DDBJ whole genome shotgun (WGS) entry which is preliminary data.</text>
</comment>